<evidence type="ECO:0000259" key="1">
    <source>
        <dbReference type="Pfam" id="PF12146"/>
    </source>
</evidence>
<proteinExistence type="predicted"/>
<dbReference type="InterPro" id="IPR029058">
    <property type="entry name" value="AB_hydrolase_fold"/>
</dbReference>
<evidence type="ECO:0000313" key="3">
    <source>
        <dbReference type="Proteomes" id="UP000029055"/>
    </source>
</evidence>
<evidence type="ECO:0000313" key="2">
    <source>
        <dbReference type="EMBL" id="KFI98917.1"/>
    </source>
</evidence>
<dbReference type="Pfam" id="PF12146">
    <property type="entry name" value="Hydrolase_4"/>
    <property type="match status" value="1"/>
</dbReference>
<dbReference type="SUPFAM" id="SSF53474">
    <property type="entry name" value="alpha/beta-Hydrolases"/>
    <property type="match status" value="1"/>
</dbReference>
<dbReference type="RefSeq" id="WP_024463854.1">
    <property type="nucleotide sequence ID" value="NZ_CP062939.1"/>
</dbReference>
<dbReference type="PANTHER" id="PTHR11614">
    <property type="entry name" value="PHOSPHOLIPASE-RELATED"/>
    <property type="match status" value="1"/>
</dbReference>
<dbReference type="AlphaFoldDB" id="A0A087DTR7"/>
<accession>A0A087DTR7</accession>
<dbReference type="EMBL" id="JGZR01000016">
    <property type="protein sequence ID" value="KFI98917.1"/>
    <property type="molecule type" value="Genomic_DNA"/>
</dbReference>
<sequence length="364" mass="40421">MQMPLIDETNYAGEMRDTVLPALARCCDEGWMEPAEAADLQPAPSPGKLHYRCYDATKFAALNIDGVVARLRGTVVVSHGFTEFATRYSEMIWYFLCQGYSVCVLEHRGHGYSPRDINDPALVWIDDYRRYAADLAQFTQTVGREYAGDRPLGLFSHSMGGGIGAIAMERHPSLFDKAVLSSPMLAPQTGMAMWLTGPLMAVACGVGLGKHVALGHGSFPVEFNMQGEEDASEARMRWCYDQRLADKHYYTYSPTYGWVREAVKLSREALKPSSCERLETPTLLCQAGKDIWVLNEAENRFARQVADAGGDLRLVRFDDSVHSIFTMPNRVLAPYLDTLFDFLDDSADGLAFADLGAVDTAERP</sequence>
<dbReference type="OrthoDB" id="9806902at2"/>
<dbReference type="InterPro" id="IPR051044">
    <property type="entry name" value="MAG_DAG_Lipase"/>
</dbReference>
<dbReference type="Gene3D" id="3.40.50.1820">
    <property type="entry name" value="alpha/beta hydrolase"/>
    <property type="match status" value="1"/>
</dbReference>
<dbReference type="Proteomes" id="UP000029055">
    <property type="component" value="Unassembled WGS sequence"/>
</dbReference>
<comment type="caution">
    <text evidence="2">The sequence shown here is derived from an EMBL/GenBank/DDBJ whole genome shotgun (WGS) entry which is preliminary data.</text>
</comment>
<organism evidence="2 3">
    <name type="scientific">Bifidobacterium subtile</name>
    <dbReference type="NCBI Taxonomy" id="77635"/>
    <lineage>
        <taxon>Bacteria</taxon>
        <taxon>Bacillati</taxon>
        <taxon>Actinomycetota</taxon>
        <taxon>Actinomycetes</taxon>
        <taxon>Bifidobacteriales</taxon>
        <taxon>Bifidobacteriaceae</taxon>
        <taxon>Bifidobacterium</taxon>
    </lineage>
</organism>
<dbReference type="STRING" id="77635.BISU_2118"/>
<name>A0A087DTR7_9BIFI</name>
<dbReference type="EC" id="3.1.1.5" evidence="2"/>
<dbReference type="eggNOG" id="COG2267">
    <property type="taxonomic scope" value="Bacteria"/>
</dbReference>
<protein>
    <submittedName>
        <fullName evidence="2">Lysophospholipase L2</fullName>
        <ecNumber evidence="2">3.1.1.5</ecNumber>
    </submittedName>
</protein>
<keyword evidence="3" id="KW-1185">Reference proteome</keyword>
<dbReference type="GO" id="GO:0004622">
    <property type="term" value="F:phosphatidylcholine lysophospholipase activity"/>
    <property type="evidence" value="ECO:0007669"/>
    <property type="project" value="UniProtKB-EC"/>
</dbReference>
<keyword evidence="2" id="KW-0378">Hydrolase</keyword>
<dbReference type="InterPro" id="IPR022742">
    <property type="entry name" value="Hydrolase_4"/>
</dbReference>
<feature type="domain" description="Serine aminopeptidase S33" evidence="1">
    <location>
        <begin position="71"/>
        <end position="325"/>
    </location>
</feature>
<gene>
    <name evidence="2" type="ORF">BISU_2118</name>
</gene>
<reference evidence="2 3" key="1">
    <citation type="submission" date="2014-03" db="EMBL/GenBank/DDBJ databases">
        <title>Genomics of Bifidobacteria.</title>
        <authorList>
            <person name="Ventura M."/>
            <person name="Milani C."/>
            <person name="Lugli G.A."/>
        </authorList>
    </citation>
    <scope>NUCLEOTIDE SEQUENCE [LARGE SCALE GENOMIC DNA]</scope>
    <source>
        <strain evidence="2 3">LMG 11597</strain>
    </source>
</reference>